<evidence type="ECO:0000313" key="2">
    <source>
        <dbReference type="Proteomes" id="UP000074561"/>
    </source>
</evidence>
<dbReference type="AlphaFoldDB" id="A0A127PZ89"/>
<name>A0A127PZ89_9BURK</name>
<evidence type="ECO:0000313" key="1">
    <source>
        <dbReference type="EMBL" id="AMP02692.1"/>
    </source>
</evidence>
<dbReference type="Proteomes" id="UP000074561">
    <property type="component" value="Chromosome"/>
</dbReference>
<accession>A0A127PZ89</accession>
<sequence>MFIFGNMKCDCFASKNIEPPASLGFRAIPLLTPQQKKISVCM</sequence>
<dbReference type="EMBL" id="CP013234">
    <property type="protein sequence ID" value="AMP02692.1"/>
    <property type="molecule type" value="Genomic_DNA"/>
</dbReference>
<dbReference type="PATRIC" id="fig|279113.9.peg.299"/>
<reference evidence="1 2" key="1">
    <citation type="submission" date="2015-11" db="EMBL/GenBank/DDBJ databases">
        <title>Exploring the genomic traits of fungus-feeding bacterial genus Collimonas.</title>
        <authorList>
            <person name="Song C."/>
            <person name="Schmidt R."/>
            <person name="de Jager V."/>
            <person name="Krzyzanowska D."/>
            <person name="Jongedijk E."/>
            <person name="Cankar K."/>
            <person name="Beekwilder J."/>
            <person name="van Veen A."/>
            <person name="de Boer W."/>
            <person name="van Veen J.A."/>
            <person name="Garbeva P."/>
        </authorList>
    </citation>
    <scope>NUCLEOTIDE SEQUENCE [LARGE SCALE GENOMIC DNA]</scope>
    <source>
        <strain evidence="1 2">Ter91</strain>
    </source>
</reference>
<proteinExistence type="predicted"/>
<organism evidence="1 2">
    <name type="scientific">Collimonas pratensis</name>
    <dbReference type="NCBI Taxonomy" id="279113"/>
    <lineage>
        <taxon>Bacteria</taxon>
        <taxon>Pseudomonadati</taxon>
        <taxon>Pseudomonadota</taxon>
        <taxon>Betaproteobacteria</taxon>
        <taxon>Burkholderiales</taxon>
        <taxon>Oxalobacteraceae</taxon>
        <taxon>Collimonas</taxon>
    </lineage>
</organism>
<gene>
    <name evidence="1" type="ORF">CPter91_0293</name>
</gene>
<dbReference type="STRING" id="279113.CPter91_0293"/>
<protein>
    <submittedName>
        <fullName evidence="1">Uncharacterized protein</fullName>
    </submittedName>
</protein>
<dbReference type="KEGG" id="cpra:CPter91_0293"/>